<dbReference type="OrthoDB" id="9785474at2"/>
<dbReference type="RefSeq" id="WP_087678479.1">
    <property type="nucleotide sequence ID" value="NZ_FUWV01000004.1"/>
</dbReference>
<dbReference type="PANTHER" id="PTHR39966">
    <property type="entry name" value="BLL2471 PROTEIN-RELATED"/>
    <property type="match status" value="1"/>
</dbReference>
<dbReference type="InterPro" id="IPR012312">
    <property type="entry name" value="Hemerythrin-like"/>
</dbReference>
<gene>
    <name evidence="2" type="ORF">SAMN02745973_01024</name>
</gene>
<keyword evidence="3" id="KW-1185">Reference proteome</keyword>
<reference evidence="2 3" key="1">
    <citation type="submission" date="2017-02" db="EMBL/GenBank/DDBJ databases">
        <authorList>
            <person name="Peterson S.W."/>
        </authorList>
    </citation>
    <scope>NUCLEOTIDE SEQUENCE [LARGE SCALE GENOMIC DNA]</scope>
    <source>
        <strain evidence="2 3">DSM 15102</strain>
    </source>
</reference>
<protein>
    <submittedName>
        <fullName evidence="2">Hemerythrin-like domain-containing protein</fullName>
    </submittedName>
</protein>
<evidence type="ECO:0000259" key="1">
    <source>
        <dbReference type="Pfam" id="PF01814"/>
    </source>
</evidence>
<dbReference type="PANTHER" id="PTHR39966:SF1">
    <property type="entry name" value="HEMERYTHRIN-LIKE DOMAIN-CONTAINING PROTEIN"/>
    <property type="match status" value="1"/>
</dbReference>
<name>A0A1T4LLV5_9FIRM</name>
<dbReference type="Proteomes" id="UP000196365">
    <property type="component" value="Unassembled WGS sequence"/>
</dbReference>
<dbReference type="AlphaFoldDB" id="A0A1T4LLV5"/>
<proteinExistence type="predicted"/>
<dbReference type="GO" id="GO:0005886">
    <property type="term" value="C:plasma membrane"/>
    <property type="evidence" value="ECO:0007669"/>
    <property type="project" value="TreeGrafter"/>
</dbReference>
<evidence type="ECO:0000313" key="2">
    <source>
        <dbReference type="EMBL" id="SJZ55577.1"/>
    </source>
</evidence>
<sequence>MKSIDILVEEHSNIQKMLEVIRRACFQIVEGGEINHQDFLNIVDFIRNYADKYHHKKEEDMLFVDMGNDLGEPIKNGPIQGMLVEHDMGRRFVRLLEEAVKEHQQGKEEAKLDIIANAIGYQTLLADHIEKENTVLYQMAIRNLKDQTKDNLDRKFQDYEQKKEHQESREKYITFVKRIQKKYL</sequence>
<dbReference type="Pfam" id="PF01814">
    <property type="entry name" value="Hemerythrin"/>
    <property type="match status" value="1"/>
</dbReference>
<dbReference type="Gene3D" id="1.20.120.520">
    <property type="entry name" value="nmb1532 protein domain like"/>
    <property type="match status" value="1"/>
</dbReference>
<accession>A0A1T4LLV5</accession>
<organism evidence="2 3">
    <name type="scientific">Garciella nitratireducens DSM 15102</name>
    <dbReference type="NCBI Taxonomy" id="1121911"/>
    <lineage>
        <taxon>Bacteria</taxon>
        <taxon>Bacillati</taxon>
        <taxon>Bacillota</taxon>
        <taxon>Clostridia</taxon>
        <taxon>Eubacteriales</taxon>
        <taxon>Eubacteriaceae</taxon>
        <taxon>Garciella</taxon>
    </lineage>
</organism>
<dbReference type="EMBL" id="FUWV01000004">
    <property type="protein sequence ID" value="SJZ55577.1"/>
    <property type="molecule type" value="Genomic_DNA"/>
</dbReference>
<feature type="domain" description="Hemerythrin-like" evidence="1">
    <location>
        <begin position="4"/>
        <end position="140"/>
    </location>
</feature>
<evidence type="ECO:0000313" key="3">
    <source>
        <dbReference type="Proteomes" id="UP000196365"/>
    </source>
</evidence>